<dbReference type="Pfam" id="PF02817">
    <property type="entry name" value="E3_binding"/>
    <property type="match status" value="1"/>
</dbReference>
<dbReference type="GO" id="GO:0016407">
    <property type="term" value="F:acetyltransferase activity"/>
    <property type="evidence" value="ECO:0007669"/>
    <property type="project" value="TreeGrafter"/>
</dbReference>
<dbReference type="PROSITE" id="PS50968">
    <property type="entry name" value="BIOTINYL_LIPOYL"/>
    <property type="match status" value="1"/>
</dbReference>
<dbReference type="InterPro" id="IPR000089">
    <property type="entry name" value="Biotin_lipoyl"/>
</dbReference>
<comment type="cofactor">
    <cofactor evidence="1 6">
        <name>(R)-lipoate</name>
        <dbReference type="ChEBI" id="CHEBI:83088"/>
    </cofactor>
</comment>
<dbReference type="InterPro" id="IPR004167">
    <property type="entry name" value="PSBD"/>
</dbReference>
<evidence type="ECO:0000256" key="4">
    <source>
        <dbReference type="ARBA" id="ARBA00022823"/>
    </source>
</evidence>
<dbReference type="InterPro" id="IPR011053">
    <property type="entry name" value="Single_hybrid_motif"/>
</dbReference>
<dbReference type="SUPFAM" id="SSF47005">
    <property type="entry name" value="Peripheral subunit-binding domain of 2-oxo acid dehydrogenase complex"/>
    <property type="match status" value="1"/>
</dbReference>
<dbReference type="Gene3D" id="2.40.50.100">
    <property type="match status" value="1"/>
</dbReference>
<dbReference type="InterPro" id="IPR036625">
    <property type="entry name" value="E3-bd_dom_sf"/>
</dbReference>
<reference evidence="10 11" key="1">
    <citation type="submission" date="2013-03" db="EMBL/GenBank/DDBJ databases">
        <title>Assembly of a new bacterial strain Brevibacillus borstelensis AK1.</title>
        <authorList>
            <person name="Rajan I."/>
            <person name="PoliReddy D."/>
            <person name="Sugumar T."/>
            <person name="Rathinam K."/>
            <person name="Alqarawi S."/>
            <person name="Khalil A.B."/>
            <person name="Sivakumar N."/>
        </authorList>
    </citation>
    <scope>NUCLEOTIDE SEQUENCE [LARGE SCALE GENOMIC DNA]</scope>
    <source>
        <strain evidence="10 11">AK1</strain>
    </source>
</reference>
<dbReference type="GO" id="GO:0005737">
    <property type="term" value="C:cytoplasm"/>
    <property type="evidence" value="ECO:0007669"/>
    <property type="project" value="TreeGrafter"/>
</dbReference>
<evidence type="ECO:0000259" key="8">
    <source>
        <dbReference type="PROSITE" id="PS50968"/>
    </source>
</evidence>
<feature type="region of interest" description="Disordered" evidence="7">
    <location>
        <begin position="129"/>
        <end position="151"/>
    </location>
</feature>
<keyword evidence="11" id="KW-1185">Reference proteome</keyword>
<evidence type="ECO:0000256" key="7">
    <source>
        <dbReference type="SAM" id="MobiDB-lite"/>
    </source>
</evidence>
<dbReference type="CDD" id="cd06849">
    <property type="entry name" value="lipoyl_domain"/>
    <property type="match status" value="1"/>
</dbReference>
<dbReference type="SUPFAM" id="SSF51230">
    <property type="entry name" value="Single hybrid motif"/>
    <property type="match status" value="1"/>
</dbReference>
<dbReference type="OrthoDB" id="9805770at2"/>
<dbReference type="Proteomes" id="UP000012081">
    <property type="component" value="Unassembled WGS sequence"/>
</dbReference>
<accession>M8EE02</accession>
<evidence type="ECO:0000313" key="11">
    <source>
        <dbReference type="Proteomes" id="UP000012081"/>
    </source>
</evidence>
<dbReference type="InterPro" id="IPR050743">
    <property type="entry name" value="2-oxoacid_DH_E2_comp"/>
</dbReference>
<dbReference type="Pfam" id="PF00364">
    <property type="entry name" value="Biotin_lipoyl"/>
    <property type="match status" value="1"/>
</dbReference>
<dbReference type="Pfam" id="PF00198">
    <property type="entry name" value="2-oxoacid_dh"/>
    <property type="match status" value="1"/>
</dbReference>
<evidence type="ECO:0000256" key="3">
    <source>
        <dbReference type="ARBA" id="ARBA00022679"/>
    </source>
</evidence>
<evidence type="ECO:0000313" key="10">
    <source>
        <dbReference type="EMBL" id="EMT53700.1"/>
    </source>
</evidence>
<gene>
    <name evidence="10" type="ORF">I532_06790</name>
</gene>
<dbReference type="EC" id="2.3.1.-" evidence="6"/>
<organism evidence="10 11">
    <name type="scientific">Brevibacillus borstelensis AK1</name>
    <dbReference type="NCBI Taxonomy" id="1300222"/>
    <lineage>
        <taxon>Bacteria</taxon>
        <taxon>Bacillati</taxon>
        <taxon>Bacillota</taxon>
        <taxon>Bacilli</taxon>
        <taxon>Bacillales</taxon>
        <taxon>Paenibacillaceae</taxon>
        <taxon>Brevibacillus</taxon>
    </lineage>
</organism>
<evidence type="ECO:0000256" key="1">
    <source>
        <dbReference type="ARBA" id="ARBA00001938"/>
    </source>
</evidence>
<comment type="caution">
    <text evidence="10">The sequence shown here is derived from an EMBL/GenBank/DDBJ whole genome shotgun (WGS) entry which is preliminary data.</text>
</comment>
<feature type="compositionally biased region" description="Polar residues" evidence="7">
    <location>
        <begin position="86"/>
        <end position="102"/>
    </location>
</feature>
<name>M8EE02_9BACL</name>
<feature type="domain" description="Peripheral subunit-binding (PSBD)" evidence="9">
    <location>
        <begin position="150"/>
        <end position="187"/>
    </location>
</feature>
<evidence type="ECO:0000259" key="9">
    <source>
        <dbReference type="PROSITE" id="PS51826"/>
    </source>
</evidence>
<dbReference type="InterPro" id="IPR003016">
    <property type="entry name" value="2-oxoA_DH_lipoyl-BS"/>
</dbReference>
<dbReference type="GO" id="GO:0031405">
    <property type="term" value="F:lipoic acid binding"/>
    <property type="evidence" value="ECO:0007669"/>
    <property type="project" value="TreeGrafter"/>
</dbReference>
<dbReference type="PATRIC" id="fig|1300222.3.peg.1394"/>
<evidence type="ECO:0000256" key="5">
    <source>
        <dbReference type="ARBA" id="ARBA00023315"/>
    </source>
</evidence>
<dbReference type="RefSeq" id="WP_003387219.1">
    <property type="nucleotide sequence ID" value="NZ_APBN01000002.1"/>
</dbReference>
<keyword evidence="5 6" id="KW-0012">Acyltransferase</keyword>
<dbReference type="EMBL" id="APBN01000002">
    <property type="protein sequence ID" value="EMT53700.1"/>
    <property type="molecule type" value="Genomic_DNA"/>
</dbReference>
<dbReference type="Gene3D" id="4.10.320.10">
    <property type="entry name" value="E3-binding domain"/>
    <property type="match status" value="1"/>
</dbReference>
<dbReference type="PANTHER" id="PTHR43178:SF5">
    <property type="entry name" value="LIPOAMIDE ACYLTRANSFERASE COMPONENT OF BRANCHED-CHAIN ALPHA-KETO ACID DEHYDROGENASE COMPLEX, MITOCHONDRIAL"/>
    <property type="match status" value="1"/>
</dbReference>
<sequence length="465" mass="48970">MATKVLMPQLGESVTEGTITKWLVKVGDQVKKYDPLAEVSTDKVNAEVPSTVAGRVTEIVVPEGDTVAIGTLILYIEEEGGGADQPENTPAVNSADTSQQAKTVPAQAAEGRAAVSANLAANAAPTAAGQAVSGVGPDTNGQQAQRGKQRFSPAVMRLAQEHGIDLSRVQGTGMEGRVTRKDIQAIIDNGGQPAAAAPEAAPVVNTPVGVPASAAVGQSPQPVQAAAREVPAAAGDQIIPVTPIRKTIANRMVQSKHEAPHAWTMVEVDVTKLVAFRNQVKDEFKRKEGVNLTFLPFFIKAVVEALKEYPMINSTWAGDKIIVKKNINISIAVATEDALFVPVIKDADQKSILGIAKSIEDLAAKTRAGKLSVDDMSGGTFTVNNTGSFGSVLSMPIINSPQAAILSVESIVKRPVVIDDMIAVRSMVNLCLSLDHRVLDGLVCGRFLQSVKQKLEAIGPDTKLY</sequence>
<dbReference type="STRING" id="1300222.I532_06790"/>
<dbReference type="InterPro" id="IPR023213">
    <property type="entry name" value="CAT-like_dom_sf"/>
</dbReference>
<comment type="similarity">
    <text evidence="2 6">Belongs to the 2-oxoacid dehydrogenase family.</text>
</comment>
<proteinExistence type="inferred from homology"/>
<keyword evidence="3 6" id="KW-0808">Transferase</keyword>
<feature type="region of interest" description="Disordered" evidence="7">
    <location>
        <begin position="81"/>
        <end position="109"/>
    </location>
</feature>
<evidence type="ECO:0000256" key="6">
    <source>
        <dbReference type="RuleBase" id="RU003423"/>
    </source>
</evidence>
<dbReference type="PROSITE" id="PS00189">
    <property type="entry name" value="LIPOYL"/>
    <property type="match status" value="1"/>
</dbReference>
<feature type="domain" description="Lipoyl-binding" evidence="8">
    <location>
        <begin position="2"/>
        <end position="77"/>
    </location>
</feature>
<evidence type="ECO:0000256" key="2">
    <source>
        <dbReference type="ARBA" id="ARBA00007317"/>
    </source>
</evidence>
<keyword evidence="4 6" id="KW-0450">Lipoyl</keyword>
<dbReference type="SUPFAM" id="SSF52777">
    <property type="entry name" value="CoA-dependent acyltransferases"/>
    <property type="match status" value="1"/>
</dbReference>
<dbReference type="InterPro" id="IPR001078">
    <property type="entry name" value="2-oxoacid_DH_actylTfrase"/>
</dbReference>
<dbReference type="PROSITE" id="PS51826">
    <property type="entry name" value="PSBD"/>
    <property type="match status" value="1"/>
</dbReference>
<dbReference type="PANTHER" id="PTHR43178">
    <property type="entry name" value="DIHYDROLIPOAMIDE ACETYLTRANSFERASE COMPONENT OF PYRUVATE DEHYDROGENASE COMPLEX"/>
    <property type="match status" value="1"/>
</dbReference>
<protein>
    <recommendedName>
        <fullName evidence="6">Dihydrolipoamide acetyltransferase component of pyruvate dehydrogenase complex</fullName>
        <ecNumber evidence="6">2.3.1.-</ecNumber>
    </recommendedName>
</protein>
<dbReference type="Gene3D" id="3.30.559.10">
    <property type="entry name" value="Chloramphenicol acetyltransferase-like domain"/>
    <property type="match status" value="1"/>
</dbReference>
<dbReference type="FunFam" id="3.30.559.10:FF:000007">
    <property type="entry name" value="Dihydrolipoamide acetyltransferase component of pyruvate dehydrogenase complex"/>
    <property type="match status" value="1"/>
</dbReference>
<dbReference type="AlphaFoldDB" id="M8EE02"/>